<feature type="transmembrane region" description="Helical" evidence="5">
    <location>
        <begin position="20"/>
        <end position="43"/>
    </location>
</feature>
<reference evidence="7" key="1">
    <citation type="journal article" date="2024" name="IScience">
        <title>Strigolactones Initiate the Formation of Haustorium-like Structures in Castilleja.</title>
        <authorList>
            <person name="Buerger M."/>
            <person name="Peterson D."/>
            <person name="Chory J."/>
        </authorList>
    </citation>
    <scope>NUCLEOTIDE SEQUENCE [LARGE SCALE GENOMIC DNA]</scope>
</reference>
<comment type="caution">
    <text evidence="6">The sequence shown here is derived from an EMBL/GenBank/DDBJ whole genome shotgun (WGS) entry which is preliminary data.</text>
</comment>
<feature type="transmembrane region" description="Helical" evidence="5">
    <location>
        <begin position="85"/>
        <end position="109"/>
    </location>
</feature>
<feature type="transmembrane region" description="Helical" evidence="5">
    <location>
        <begin position="141"/>
        <end position="160"/>
    </location>
</feature>
<evidence type="ECO:0000256" key="2">
    <source>
        <dbReference type="ARBA" id="ARBA00022692"/>
    </source>
</evidence>
<evidence type="ECO:0000256" key="1">
    <source>
        <dbReference type="ARBA" id="ARBA00004141"/>
    </source>
</evidence>
<keyword evidence="4 5" id="KW-0472">Membrane</keyword>
<comment type="subcellular location">
    <subcellularLocation>
        <location evidence="1">Membrane</location>
        <topology evidence="1">Multi-pass membrane protein</topology>
    </subcellularLocation>
</comment>
<accession>A0ABD3CSJ8</accession>
<gene>
    <name evidence="6" type="ORF">CASFOL_024546</name>
</gene>
<keyword evidence="7" id="KW-1185">Reference proteome</keyword>
<dbReference type="EMBL" id="JAVIJP010000032">
    <property type="protein sequence ID" value="KAL3631562.1"/>
    <property type="molecule type" value="Genomic_DNA"/>
</dbReference>
<evidence type="ECO:0000256" key="5">
    <source>
        <dbReference type="SAM" id="Phobius"/>
    </source>
</evidence>
<dbReference type="GO" id="GO:0016020">
    <property type="term" value="C:membrane"/>
    <property type="evidence" value="ECO:0007669"/>
    <property type="project" value="UniProtKB-SubCell"/>
</dbReference>
<evidence type="ECO:0000256" key="4">
    <source>
        <dbReference type="ARBA" id="ARBA00023136"/>
    </source>
</evidence>
<protein>
    <recommendedName>
        <fullName evidence="8">Tetraspanin</fullName>
    </recommendedName>
</protein>
<feature type="transmembrane region" description="Helical" evidence="5">
    <location>
        <begin position="55"/>
        <end position="78"/>
    </location>
</feature>
<dbReference type="Proteomes" id="UP001632038">
    <property type="component" value="Unassembled WGS sequence"/>
</dbReference>
<organism evidence="6 7">
    <name type="scientific">Castilleja foliolosa</name>
    <dbReference type="NCBI Taxonomy" id="1961234"/>
    <lineage>
        <taxon>Eukaryota</taxon>
        <taxon>Viridiplantae</taxon>
        <taxon>Streptophyta</taxon>
        <taxon>Embryophyta</taxon>
        <taxon>Tracheophyta</taxon>
        <taxon>Spermatophyta</taxon>
        <taxon>Magnoliopsida</taxon>
        <taxon>eudicotyledons</taxon>
        <taxon>Gunneridae</taxon>
        <taxon>Pentapetalae</taxon>
        <taxon>asterids</taxon>
        <taxon>lamiids</taxon>
        <taxon>Lamiales</taxon>
        <taxon>Orobanchaceae</taxon>
        <taxon>Pedicularideae</taxon>
        <taxon>Castillejinae</taxon>
        <taxon>Castilleja</taxon>
    </lineage>
</organism>
<dbReference type="Pfam" id="PF00335">
    <property type="entry name" value="Tetraspanin"/>
    <property type="match status" value="1"/>
</dbReference>
<evidence type="ECO:0008006" key="8">
    <source>
        <dbReference type="Google" id="ProtNLM"/>
    </source>
</evidence>
<sequence length="249" mass="27865">MSLEMAGLARSFFQSLLKLVNSGLGMVGISMIVYSLWMLRVWLRHEESAEAPIPWFIYTILGLGVTLCTITCSGHIAAETVNGCYLYIYIAFVFLLFVLEAAVTADVFLNHNWEEDFPKDSTGNFNQLKHFIKDNFDTCKWIGLSVVALQGLSMLLAMILKALGPHAERYYESDDEYLPDRVPLLKNYVPPQSYVVAEPAYGVKNDAWNVRVNSKCLQTSDVGKLLFASQTSAPQDFAIGLLVSFNRSP</sequence>
<name>A0ABD3CSJ8_9LAMI</name>
<proteinExistence type="predicted"/>
<evidence type="ECO:0000256" key="3">
    <source>
        <dbReference type="ARBA" id="ARBA00022989"/>
    </source>
</evidence>
<dbReference type="AlphaFoldDB" id="A0ABD3CSJ8"/>
<evidence type="ECO:0000313" key="7">
    <source>
        <dbReference type="Proteomes" id="UP001632038"/>
    </source>
</evidence>
<keyword evidence="2 5" id="KW-0812">Transmembrane</keyword>
<evidence type="ECO:0000313" key="6">
    <source>
        <dbReference type="EMBL" id="KAL3631562.1"/>
    </source>
</evidence>
<keyword evidence="3 5" id="KW-1133">Transmembrane helix</keyword>
<dbReference type="InterPro" id="IPR018499">
    <property type="entry name" value="Tetraspanin/Peripherin"/>
</dbReference>